<dbReference type="EMBL" id="ML996565">
    <property type="protein sequence ID" value="KAF2762566.1"/>
    <property type="molecule type" value="Genomic_DNA"/>
</dbReference>
<dbReference type="Proteomes" id="UP000799437">
    <property type="component" value="Unassembled WGS sequence"/>
</dbReference>
<feature type="compositionally biased region" description="Polar residues" evidence="1">
    <location>
        <begin position="1"/>
        <end position="14"/>
    </location>
</feature>
<keyword evidence="3" id="KW-1185">Reference proteome</keyword>
<evidence type="ECO:0000313" key="3">
    <source>
        <dbReference type="Proteomes" id="UP000799437"/>
    </source>
</evidence>
<reference evidence="2" key="1">
    <citation type="journal article" date="2020" name="Stud. Mycol.">
        <title>101 Dothideomycetes genomes: a test case for predicting lifestyles and emergence of pathogens.</title>
        <authorList>
            <person name="Haridas S."/>
            <person name="Albert R."/>
            <person name="Binder M."/>
            <person name="Bloem J."/>
            <person name="Labutti K."/>
            <person name="Salamov A."/>
            <person name="Andreopoulos B."/>
            <person name="Baker S."/>
            <person name="Barry K."/>
            <person name="Bills G."/>
            <person name="Bluhm B."/>
            <person name="Cannon C."/>
            <person name="Castanera R."/>
            <person name="Culley D."/>
            <person name="Daum C."/>
            <person name="Ezra D."/>
            <person name="Gonzalez J."/>
            <person name="Henrissat B."/>
            <person name="Kuo A."/>
            <person name="Liang C."/>
            <person name="Lipzen A."/>
            <person name="Lutzoni F."/>
            <person name="Magnuson J."/>
            <person name="Mondo S."/>
            <person name="Nolan M."/>
            <person name="Ohm R."/>
            <person name="Pangilinan J."/>
            <person name="Park H.-J."/>
            <person name="Ramirez L."/>
            <person name="Alfaro M."/>
            <person name="Sun H."/>
            <person name="Tritt A."/>
            <person name="Yoshinaga Y."/>
            <person name="Zwiers L.-H."/>
            <person name="Turgeon B."/>
            <person name="Goodwin S."/>
            <person name="Spatafora J."/>
            <person name="Crous P."/>
            <person name="Grigoriev I."/>
        </authorList>
    </citation>
    <scope>NUCLEOTIDE SEQUENCE</scope>
    <source>
        <strain evidence="2">CBS 121739</strain>
    </source>
</reference>
<evidence type="ECO:0008006" key="4">
    <source>
        <dbReference type="Google" id="ProtNLM"/>
    </source>
</evidence>
<accession>A0A6A6WK77</accession>
<dbReference type="PANTHER" id="PTHR37014:SF10">
    <property type="entry name" value="RICH PROTEIN MS8, PUTATIVE (AFU_ORTHOLOGUE AFUA_7G05650)-RELATED"/>
    <property type="match status" value="1"/>
</dbReference>
<dbReference type="PANTHER" id="PTHR37014">
    <property type="entry name" value="EXPRESSION LETHALITY PROTEIN HEL10, PUTATIVE (AFU_ORTHOLOGUE AFUA_1G06580)-RELATED"/>
    <property type="match status" value="1"/>
</dbReference>
<feature type="region of interest" description="Disordered" evidence="1">
    <location>
        <begin position="1"/>
        <end position="108"/>
    </location>
</feature>
<evidence type="ECO:0000256" key="1">
    <source>
        <dbReference type="SAM" id="MobiDB-lite"/>
    </source>
</evidence>
<feature type="compositionally biased region" description="Low complexity" evidence="1">
    <location>
        <begin position="77"/>
        <end position="95"/>
    </location>
</feature>
<proteinExistence type="predicted"/>
<dbReference type="GeneID" id="54490855"/>
<feature type="compositionally biased region" description="Polar residues" evidence="1">
    <location>
        <begin position="96"/>
        <end position="105"/>
    </location>
</feature>
<protein>
    <recommendedName>
        <fullName evidence="4">Glycine zipper 2TM domain-containing protein</fullName>
    </recommendedName>
</protein>
<organism evidence="2 3">
    <name type="scientific">Pseudovirgaria hyperparasitica</name>
    <dbReference type="NCBI Taxonomy" id="470096"/>
    <lineage>
        <taxon>Eukaryota</taxon>
        <taxon>Fungi</taxon>
        <taxon>Dikarya</taxon>
        <taxon>Ascomycota</taxon>
        <taxon>Pezizomycotina</taxon>
        <taxon>Dothideomycetes</taxon>
        <taxon>Dothideomycetes incertae sedis</taxon>
        <taxon>Acrospermales</taxon>
        <taxon>Acrospermaceae</taxon>
        <taxon>Pseudovirgaria</taxon>
    </lineage>
</organism>
<feature type="compositionally biased region" description="Polar residues" evidence="1">
    <location>
        <begin position="26"/>
        <end position="43"/>
    </location>
</feature>
<dbReference type="RefSeq" id="XP_033605017.1">
    <property type="nucleotide sequence ID" value="XM_033749801.1"/>
</dbReference>
<dbReference type="AlphaFoldDB" id="A0A6A6WK77"/>
<gene>
    <name evidence="2" type="ORF">EJ05DRAFT_6097</name>
</gene>
<sequence>MSDQYNQYYSNHSSPAPGGNYYHQGPQYQQTGYTSEQQVSRTSYGPPEKGGYQHGQGGAADYYNDAKHSNTYDVRTPSGQYPQQGPYGQQPSYSGHNPNHGQSTERGWKGATAGATAGFFGGKHLPGHHKFLGAIAGGFLGSKLEDSHKKKKRVGKANKFGGW</sequence>
<evidence type="ECO:0000313" key="2">
    <source>
        <dbReference type="EMBL" id="KAF2762566.1"/>
    </source>
</evidence>
<name>A0A6A6WK77_9PEZI</name>